<feature type="transmembrane region" description="Helical" evidence="8">
    <location>
        <begin position="182"/>
        <end position="208"/>
    </location>
</feature>
<dbReference type="SUPFAM" id="SSF116726">
    <property type="entry name" value="TrkA C-terminal domain-like"/>
    <property type="match status" value="1"/>
</dbReference>
<dbReference type="InterPro" id="IPR004680">
    <property type="entry name" value="Cit_transptr-like_dom"/>
</dbReference>
<evidence type="ECO:0000256" key="6">
    <source>
        <dbReference type="ARBA" id="ARBA00023136"/>
    </source>
</evidence>
<dbReference type="PANTHER" id="PTHR43652">
    <property type="entry name" value="BASIC AMINO ACID ANTIPORTER YFCC-RELATED"/>
    <property type="match status" value="1"/>
</dbReference>
<feature type="domain" description="Citrate transporter-like" evidence="9">
    <location>
        <begin position="26"/>
        <end position="519"/>
    </location>
</feature>
<keyword evidence="11" id="KW-1185">Reference proteome</keyword>
<proteinExistence type="predicted"/>
<dbReference type="GO" id="GO:0005886">
    <property type="term" value="C:plasma membrane"/>
    <property type="evidence" value="ECO:0007669"/>
    <property type="project" value="TreeGrafter"/>
</dbReference>
<feature type="transmembrane region" description="Helical" evidence="8">
    <location>
        <begin position="512"/>
        <end position="541"/>
    </location>
</feature>
<feature type="region of interest" description="Disordered" evidence="7">
    <location>
        <begin position="221"/>
        <end position="241"/>
    </location>
</feature>
<accession>A0A549THG3</accession>
<evidence type="ECO:0000256" key="5">
    <source>
        <dbReference type="ARBA" id="ARBA00022989"/>
    </source>
</evidence>
<keyword evidence="5 8" id="KW-1133">Transmembrane helix</keyword>
<feature type="transmembrane region" description="Helical" evidence="8">
    <location>
        <begin position="474"/>
        <end position="500"/>
    </location>
</feature>
<feature type="transmembrane region" description="Helical" evidence="8">
    <location>
        <begin position="37"/>
        <end position="55"/>
    </location>
</feature>
<keyword evidence="3 8" id="KW-0812">Transmembrane</keyword>
<feature type="transmembrane region" description="Helical" evidence="8">
    <location>
        <begin position="553"/>
        <end position="572"/>
    </location>
</feature>
<evidence type="ECO:0000256" key="8">
    <source>
        <dbReference type="SAM" id="Phobius"/>
    </source>
</evidence>
<feature type="transmembrane region" description="Helical" evidence="8">
    <location>
        <begin position="62"/>
        <end position="81"/>
    </location>
</feature>
<dbReference type="Pfam" id="PF03600">
    <property type="entry name" value="CitMHS"/>
    <property type="match status" value="1"/>
</dbReference>
<feature type="transmembrane region" description="Helical" evidence="8">
    <location>
        <begin position="12"/>
        <end position="31"/>
    </location>
</feature>
<gene>
    <name evidence="10" type="ORF">FNA46_01955</name>
</gene>
<evidence type="ECO:0000256" key="3">
    <source>
        <dbReference type="ARBA" id="ARBA00022692"/>
    </source>
</evidence>
<dbReference type="PANTHER" id="PTHR43652:SF2">
    <property type="entry name" value="BASIC AMINO ACID ANTIPORTER YFCC-RELATED"/>
    <property type="match status" value="1"/>
</dbReference>
<dbReference type="EMBL" id="VJMG01000005">
    <property type="protein sequence ID" value="TRL42463.1"/>
    <property type="molecule type" value="Genomic_DNA"/>
</dbReference>
<keyword evidence="4" id="KW-0677">Repeat</keyword>
<feature type="transmembrane region" description="Helical" evidence="8">
    <location>
        <begin position="144"/>
        <end position="162"/>
    </location>
</feature>
<evidence type="ECO:0000256" key="1">
    <source>
        <dbReference type="ARBA" id="ARBA00004141"/>
    </source>
</evidence>
<keyword evidence="2" id="KW-0813">Transport</keyword>
<dbReference type="AlphaFoldDB" id="A0A549THG3"/>
<feature type="transmembrane region" description="Helical" evidence="8">
    <location>
        <begin position="445"/>
        <end position="462"/>
    </location>
</feature>
<evidence type="ECO:0000259" key="9">
    <source>
        <dbReference type="Pfam" id="PF03600"/>
    </source>
</evidence>
<evidence type="ECO:0000313" key="10">
    <source>
        <dbReference type="EMBL" id="TRL42463.1"/>
    </source>
</evidence>
<comment type="subcellular location">
    <subcellularLocation>
        <location evidence="1">Membrane</location>
        <topology evidence="1">Multi-pass membrane protein</topology>
    </subcellularLocation>
</comment>
<evidence type="ECO:0000256" key="7">
    <source>
        <dbReference type="SAM" id="MobiDB-lite"/>
    </source>
</evidence>
<keyword evidence="6 8" id="KW-0472">Membrane</keyword>
<evidence type="ECO:0000256" key="4">
    <source>
        <dbReference type="ARBA" id="ARBA00022737"/>
    </source>
</evidence>
<evidence type="ECO:0000256" key="2">
    <source>
        <dbReference type="ARBA" id="ARBA00022448"/>
    </source>
</evidence>
<protein>
    <submittedName>
        <fullName evidence="10">Cation transporter</fullName>
    </submittedName>
</protein>
<comment type="caution">
    <text evidence="10">The sequence shown here is derived from an EMBL/GenBank/DDBJ whole genome shotgun (WGS) entry which is preliminary data.</text>
</comment>
<dbReference type="GO" id="GO:0055085">
    <property type="term" value="P:transmembrane transport"/>
    <property type="evidence" value="ECO:0007669"/>
    <property type="project" value="InterPro"/>
</dbReference>
<reference evidence="10 11" key="1">
    <citation type="submission" date="2019-07" db="EMBL/GenBank/DDBJ databases">
        <title>Ln-dependent methylotrophs.</title>
        <authorList>
            <person name="Tani A."/>
        </authorList>
    </citation>
    <scope>NUCLEOTIDE SEQUENCE [LARGE SCALE GENOMIC DNA]</scope>
    <source>
        <strain evidence="10 11">SM12</strain>
    </source>
</reference>
<dbReference type="GO" id="GO:0006813">
    <property type="term" value="P:potassium ion transport"/>
    <property type="evidence" value="ECO:0007669"/>
    <property type="project" value="InterPro"/>
</dbReference>
<feature type="transmembrane region" description="Helical" evidence="8">
    <location>
        <begin position="592"/>
        <end position="611"/>
    </location>
</feature>
<feature type="compositionally biased region" description="Low complexity" evidence="7">
    <location>
        <begin position="221"/>
        <end position="230"/>
    </location>
</feature>
<evidence type="ECO:0000313" key="11">
    <source>
        <dbReference type="Proteomes" id="UP000316801"/>
    </source>
</evidence>
<dbReference type="InterPro" id="IPR051679">
    <property type="entry name" value="DASS-Related_Transporters"/>
</dbReference>
<dbReference type="InterPro" id="IPR036721">
    <property type="entry name" value="RCK_C_sf"/>
</dbReference>
<sequence length="612" mass="64140">MRRDARGNARVTPDQFLITVLLLVLLVLFAVDRFRAETVAIGGLAAAAVLGLVPVSGVFAGLTAPAVVTVIEVLLIVQVLGPTRLFERLGQSLQSRFHRPLPLILALSALGACLSTVMNNVAAFSLMLPAAFSLMARDRIPARWIFLPLSYATLLGGLWTLIGTPPNLMASTLLQQATGQGYAFLDFAPAGIAATIAGFAAMALWLPFSLFSRRGDQRAVAEGGTEAEAGPGRGEQEGGPEDVAPVYRRVMCELAPGPSAEGETAASLEARLRGRLRNVVREGRRLFPLRPDTPVLPGDRLLAEAEPAALDFCLSAGLVVYARAGDDRRLQRAGAVVMPHSVAVGSCVATLHPQIAAGVAILRVEGEPTRFEGPFEELPLRVGNLLLLEGAGPALKAFIGYYDLIEVATVPSPPVSPPGSGGLLPLLVFGFGVTVSALGLLPAEIALGGVVALFCLAGWLDLRLALRNLNWSIIMLLVAMLPLGTALGTTGAAAAIAHALTGAHVIDSGPMAVFALLACAMLITPFVNNTTTLAILAPIALEVARATGLSPQMLLMAVTIGSSLDFLTPFGHHNNMLAFSLGSYRFVDFPRFGWPVSLCSGVAAGIALLLFW</sequence>
<feature type="transmembrane region" description="Helical" evidence="8">
    <location>
        <begin position="101"/>
        <end position="132"/>
    </location>
</feature>
<dbReference type="Proteomes" id="UP000316801">
    <property type="component" value="Unassembled WGS sequence"/>
</dbReference>
<organism evidence="10 11">
    <name type="scientific">Rhizobium straminoryzae</name>
    <dbReference type="NCBI Taxonomy" id="1387186"/>
    <lineage>
        <taxon>Bacteria</taxon>
        <taxon>Pseudomonadati</taxon>
        <taxon>Pseudomonadota</taxon>
        <taxon>Alphaproteobacteria</taxon>
        <taxon>Hyphomicrobiales</taxon>
        <taxon>Rhizobiaceae</taxon>
        <taxon>Rhizobium/Agrobacterium group</taxon>
        <taxon>Rhizobium</taxon>
    </lineage>
</organism>
<name>A0A549THG3_9HYPH</name>